<evidence type="ECO:0000313" key="2">
    <source>
        <dbReference type="Proteomes" id="UP000790709"/>
    </source>
</evidence>
<name>A0ACB8B236_9AGAM</name>
<protein>
    <submittedName>
        <fullName evidence="1">Uncharacterized protein</fullName>
    </submittedName>
</protein>
<dbReference type="EMBL" id="MU266643">
    <property type="protein sequence ID" value="KAH7919632.1"/>
    <property type="molecule type" value="Genomic_DNA"/>
</dbReference>
<gene>
    <name evidence="1" type="ORF">BV22DRAFT_851630</name>
</gene>
<comment type="caution">
    <text evidence="1">The sequence shown here is derived from an EMBL/GenBank/DDBJ whole genome shotgun (WGS) entry which is preliminary data.</text>
</comment>
<organism evidence="1 2">
    <name type="scientific">Leucogyrophana mollusca</name>
    <dbReference type="NCBI Taxonomy" id="85980"/>
    <lineage>
        <taxon>Eukaryota</taxon>
        <taxon>Fungi</taxon>
        <taxon>Dikarya</taxon>
        <taxon>Basidiomycota</taxon>
        <taxon>Agaricomycotina</taxon>
        <taxon>Agaricomycetes</taxon>
        <taxon>Agaricomycetidae</taxon>
        <taxon>Boletales</taxon>
        <taxon>Boletales incertae sedis</taxon>
        <taxon>Leucogyrophana</taxon>
    </lineage>
</organism>
<keyword evidence="2" id="KW-1185">Reference proteome</keyword>
<reference evidence="1" key="1">
    <citation type="journal article" date="2021" name="New Phytol.">
        <title>Evolutionary innovations through gain and loss of genes in the ectomycorrhizal Boletales.</title>
        <authorList>
            <person name="Wu G."/>
            <person name="Miyauchi S."/>
            <person name="Morin E."/>
            <person name="Kuo A."/>
            <person name="Drula E."/>
            <person name="Varga T."/>
            <person name="Kohler A."/>
            <person name="Feng B."/>
            <person name="Cao Y."/>
            <person name="Lipzen A."/>
            <person name="Daum C."/>
            <person name="Hundley H."/>
            <person name="Pangilinan J."/>
            <person name="Johnson J."/>
            <person name="Barry K."/>
            <person name="LaButti K."/>
            <person name="Ng V."/>
            <person name="Ahrendt S."/>
            <person name="Min B."/>
            <person name="Choi I.G."/>
            <person name="Park H."/>
            <person name="Plett J.M."/>
            <person name="Magnuson J."/>
            <person name="Spatafora J.W."/>
            <person name="Nagy L.G."/>
            <person name="Henrissat B."/>
            <person name="Grigoriev I.V."/>
            <person name="Yang Z.L."/>
            <person name="Xu J."/>
            <person name="Martin F.M."/>
        </authorList>
    </citation>
    <scope>NUCLEOTIDE SEQUENCE</scope>
    <source>
        <strain evidence="1">KUC20120723A-06</strain>
    </source>
</reference>
<dbReference type="Proteomes" id="UP000790709">
    <property type="component" value="Unassembled WGS sequence"/>
</dbReference>
<sequence length="268" mass="29294">MGRIGGRFSAVRGLETLTNSDAKLDRFPLVRYVPMPVTGDLDSLTVALDSQWEESNLPDVYLESYHARCSYCYSDFDPPRSRSSPSSKQDAEYKPLRQLSCAHVFHKNCIDEWLDKHVECPTCRARVFEISPSESLSRPPLRLPVPIISSLPSSTSSIALLPPTPSASASQYSVLSLPPQQIPPSTSNSAVVVSLPPAPSPASHSSLAQPIPSSPSDSSPSLPVPASLPPIVPNQPPGRVHRFLSRVKRAVDPRPRLRQHGHRSRSQD</sequence>
<proteinExistence type="predicted"/>
<evidence type="ECO:0000313" key="1">
    <source>
        <dbReference type="EMBL" id="KAH7919632.1"/>
    </source>
</evidence>
<accession>A0ACB8B236</accession>